<proteinExistence type="inferred from homology"/>
<keyword evidence="11" id="KW-1185">Reference proteome</keyword>
<feature type="transmembrane region" description="Helical" evidence="8">
    <location>
        <begin position="211"/>
        <end position="233"/>
    </location>
</feature>
<evidence type="ECO:0000256" key="1">
    <source>
        <dbReference type="ARBA" id="ARBA00004141"/>
    </source>
</evidence>
<evidence type="ECO:0000256" key="8">
    <source>
        <dbReference type="RuleBase" id="RU362088"/>
    </source>
</evidence>
<keyword evidence="3 8" id="KW-0813">Transport</keyword>
<feature type="transmembrane region" description="Helical" evidence="8">
    <location>
        <begin position="20"/>
        <end position="40"/>
    </location>
</feature>
<evidence type="ECO:0000256" key="2">
    <source>
        <dbReference type="ARBA" id="ARBA00006939"/>
    </source>
</evidence>
<comment type="similarity">
    <text evidence="2 8">Belongs to the ZIP transporter (TC 2.A.5) family.</text>
</comment>
<evidence type="ECO:0000313" key="10">
    <source>
        <dbReference type="EMBL" id="KAK4535137.1"/>
    </source>
</evidence>
<evidence type="ECO:0000256" key="5">
    <source>
        <dbReference type="ARBA" id="ARBA00022989"/>
    </source>
</evidence>
<feature type="region of interest" description="Disordered" evidence="9">
    <location>
        <begin position="135"/>
        <end position="196"/>
    </location>
</feature>
<comment type="caution">
    <text evidence="10">The sequence shown here is derived from an EMBL/GenBank/DDBJ whole genome shotgun (WGS) entry which is preliminary data.</text>
</comment>
<feature type="compositionally biased region" description="Basic and acidic residues" evidence="9">
    <location>
        <begin position="135"/>
        <end position="145"/>
    </location>
</feature>
<feature type="transmembrane region" description="Helical" evidence="8">
    <location>
        <begin position="268"/>
        <end position="293"/>
    </location>
</feature>
<dbReference type="Proteomes" id="UP001301350">
    <property type="component" value="Unassembled WGS sequence"/>
</dbReference>
<feature type="transmembrane region" description="Helical" evidence="8">
    <location>
        <begin position="94"/>
        <end position="112"/>
    </location>
</feature>
<dbReference type="PANTHER" id="PTHR11040:SF44">
    <property type="entry name" value="PROTEIN ZNTC-RELATED"/>
    <property type="match status" value="1"/>
</dbReference>
<keyword evidence="6 8" id="KW-0406">Ion transport</keyword>
<evidence type="ECO:0000256" key="4">
    <source>
        <dbReference type="ARBA" id="ARBA00022692"/>
    </source>
</evidence>
<evidence type="ECO:0000313" key="11">
    <source>
        <dbReference type="Proteomes" id="UP001301350"/>
    </source>
</evidence>
<evidence type="ECO:0000256" key="6">
    <source>
        <dbReference type="ARBA" id="ARBA00023065"/>
    </source>
</evidence>
<comment type="subcellular location">
    <subcellularLocation>
        <location evidence="1 8">Membrane</location>
        <topology evidence="1 8">Multi-pass membrane protein</topology>
    </subcellularLocation>
</comment>
<name>A0AAV9IS15_CYACA</name>
<keyword evidence="4 8" id="KW-0812">Transmembrane</keyword>
<accession>A0AAV9IS15</accession>
<dbReference type="InterPro" id="IPR003689">
    <property type="entry name" value="ZIP"/>
</dbReference>
<feature type="compositionally biased region" description="Basic and acidic residues" evidence="9">
    <location>
        <begin position="184"/>
        <end position="196"/>
    </location>
</feature>
<keyword evidence="7 8" id="KW-0472">Membrane</keyword>
<evidence type="ECO:0000256" key="9">
    <source>
        <dbReference type="SAM" id="MobiDB-lite"/>
    </source>
</evidence>
<dbReference type="PANTHER" id="PTHR11040">
    <property type="entry name" value="ZINC/IRON TRANSPORTER"/>
    <property type="match status" value="1"/>
</dbReference>
<gene>
    <name evidence="10" type="ORF">CDCA_CDCA04G1162</name>
</gene>
<protein>
    <submittedName>
        <fullName evidence="10">Uncharacterized protein</fullName>
    </submittedName>
</protein>
<sequence length="366" mass="38509">MSTSSNCAQVGVENYSNPLHVAGLFVILIAGFTGSFLPVASARFPRLRIPGIVLQIGRAFGTGVVIATGFVHMMPPALVNLSNPCLPGFFTDTYNSFGAALALVAALSMQLLEFTGRVYVARYAQRLQGKRMEAAGDAKVQKMDGEGSSGGATPPGPIAEADERHTVAESPPSPGADGIQCERSPSEHVSVEVPESGKADAAGIDERNLKLLVLVFEFGVAVHSVIVGLDFGVSTGQTAITLFAALIFHQFFEGVALGTTIAAAGFDWWLSLLMVIGFALETPLGIAIGMGIASGYTPNSDASLLTRGILDSLSAGILIYTGLVELLTYFFTINAQFQMQALKWIVVTMTALWLGAICMSIVGAWI</sequence>
<dbReference type="NCBIfam" id="TIGR00820">
    <property type="entry name" value="zip"/>
    <property type="match status" value="1"/>
</dbReference>
<evidence type="ECO:0000256" key="3">
    <source>
        <dbReference type="ARBA" id="ARBA00022448"/>
    </source>
</evidence>
<evidence type="ECO:0000256" key="7">
    <source>
        <dbReference type="ARBA" id="ARBA00023136"/>
    </source>
</evidence>
<feature type="transmembrane region" description="Helical" evidence="8">
    <location>
        <begin position="239"/>
        <end position="261"/>
    </location>
</feature>
<keyword evidence="5 8" id="KW-1133">Transmembrane helix</keyword>
<dbReference type="GO" id="GO:0005886">
    <property type="term" value="C:plasma membrane"/>
    <property type="evidence" value="ECO:0007669"/>
    <property type="project" value="TreeGrafter"/>
</dbReference>
<dbReference type="AlphaFoldDB" id="A0AAV9IS15"/>
<feature type="transmembrane region" description="Helical" evidence="8">
    <location>
        <begin position="52"/>
        <end position="74"/>
    </location>
</feature>
<organism evidence="10 11">
    <name type="scientific">Cyanidium caldarium</name>
    <name type="common">Red alga</name>
    <dbReference type="NCBI Taxonomy" id="2771"/>
    <lineage>
        <taxon>Eukaryota</taxon>
        <taxon>Rhodophyta</taxon>
        <taxon>Bangiophyceae</taxon>
        <taxon>Cyanidiales</taxon>
        <taxon>Cyanidiaceae</taxon>
        <taxon>Cyanidium</taxon>
    </lineage>
</organism>
<feature type="transmembrane region" description="Helical" evidence="8">
    <location>
        <begin position="344"/>
        <end position="365"/>
    </location>
</feature>
<dbReference type="Pfam" id="PF02535">
    <property type="entry name" value="Zip"/>
    <property type="match status" value="1"/>
</dbReference>
<reference evidence="10 11" key="1">
    <citation type="submission" date="2022-07" db="EMBL/GenBank/DDBJ databases">
        <title>Genome-wide signatures of adaptation to extreme environments.</title>
        <authorList>
            <person name="Cho C.H."/>
            <person name="Yoon H.S."/>
        </authorList>
    </citation>
    <scope>NUCLEOTIDE SEQUENCE [LARGE SCALE GENOMIC DNA]</scope>
    <source>
        <strain evidence="10 11">DBV 063 E5</strain>
    </source>
</reference>
<dbReference type="GO" id="GO:0005385">
    <property type="term" value="F:zinc ion transmembrane transporter activity"/>
    <property type="evidence" value="ECO:0007669"/>
    <property type="project" value="InterPro"/>
</dbReference>
<feature type="transmembrane region" description="Helical" evidence="8">
    <location>
        <begin position="313"/>
        <end position="332"/>
    </location>
</feature>
<dbReference type="InterPro" id="IPR004698">
    <property type="entry name" value="Zn/Fe_permease_fun/pln"/>
</dbReference>
<dbReference type="EMBL" id="JANCYW010000004">
    <property type="protein sequence ID" value="KAK4535137.1"/>
    <property type="molecule type" value="Genomic_DNA"/>
</dbReference>